<keyword evidence="4" id="KW-0573">Peptidoglycan synthesis</keyword>
<keyword evidence="9" id="KW-1185">Reference proteome</keyword>
<evidence type="ECO:0000256" key="6">
    <source>
        <dbReference type="ARBA" id="ARBA00023316"/>
    </source>
</evidence>
<evidence type="ECO:0000259" key="7">
    <source>
        <dbReference type="Pfam" id="PF13480"/>
    </source>
</evidence>
<sequence length="322" mass="37612">MEINFTEPYGRLYETVEDGELVIFDFENEYGKVKNMFIKRKIPFNLENKVFFDIVTPYGYGGPVIQETIDEEKLLAGYFEAFSDYCQTNNIITEFIRFDLFENLQVQDQFYGDVSLVGNTIVRDLNLPVKEDVRKKIFQNARAAEAKGVKMSIDRTGGRIDDFLKMYYSTMDRNKADDYYYFKKSFFEQIHETLKDQFLYVFATLDGKVISAALILIGEERAFSFLGGTLEEYYKYDPEASMELMIIQWLKDKGLTKYILGGGHKGEDGIYFHKKGLARNGAHPFYVGKKVHDPIIYEKLIELRKTFGDFDMETSFFPKYRT</sequence>
<dbReference type="PANTHER" id="PTHR36174">
    <property type="entry name" value="LIPID II:GLYCINE GLYCYLTRANSFERASE"/>
    <property type="match status" value="1"/>
</dbReference>
<dbReference type="eggNOG" id="COG5653">
    <property type="taxonomic scope" value="Bacteria"/>
</dbReference>
<dbReference type="EMBL" id="FSRN01000001">
    <property type="protein sequence ID" value="SIO17997.1"/>
    <property type="molecule type" value="Genomic_DNA"/>
</dbReference>
<dbReference type="PANTHER" id="PTHR36174:SF1">
    <property type="entry name" value="LIPID II:GLYCINE GLYCYLTRANSFERASE"/>
    <property type="match status" value="1"/>
</dbReference>
<dbReference type="Pfam" id="PF13480">
    <property type="entry name" value="Acetyltransf_6"/>
    <property type="match status" value="1"/>
</dbReference>
<dbReference type="OrthoDB" id="9785911at2"/>
<proteinExistence type="inferred from homology"/>
<evidence type="ECO:0000256" key="5">
    <source>
        <dbReference type="ARBA" id="ARBA00023315"/>
    </source>
</evidence>
<dbReference type="GO" id="GO:0009252">
    <property type="term" value="P:peptidoglycan biosynthetic process"/>
    <property type="evidence" value="ECO:0007669"/>
    <property type="project" value="UniProtKB-KW"/>
</dbReference>
<name>A0A1N6HE60_9LACT</name>
<organism evidence="8 9">
    <name type="scientific">Carnobacterium alterfunditum</name>
    <dbReference type="NCBI Taxonomy" id="28230"/>
    <lineage>
        <taxon>Bacteria</taxon>
        <taxon>Bacillati</taxon>
        <taxon>Bacillota</taxon>
        <taxon>Bacilli</taxon>
        <taxon>Lactobacillales</taxon>
        <taxon>Carnobacteriaceae</taxon>
        <taxon>Carnobacterium</taxon>
    </lineage>
</organism>
<keyword evidence="2 8" id="KW-0808">Transferase</keyword>
<dbReference type="AlphaFoldDB" id="A0A1N6HE60"/>
<keyword evidence="5" id="KW-0012">Acyltransferase</keyword>
<keyword evidence="3" id="KW-0133">Cell shape</keyword>
<evidence type="ECO:0000256" key="1">
    <source>
        <dbReference type="ARBA" id="ARBA00009943"/>
    </source>
</evidence>
<dbReference type="SUPFAM" id="SSF55729">
    <property type="entry name" value="Acyl-CoA N-acyltransferases (Nat)"/>
    <property type="match status" value="1"/>
</dbReference>
<evidence type="ECO:0000256" key="3">
    <source>
        <dbReference type="ARBA" id="ARBA00022960"/>
    </source>
</evidence>
<dbReference type="PROSITE" id="PS51191">
    <property type="entry name" value="FEMABX"/>
    <property type="match status" value="1"/>
</dbReference>
<protein>
    <submittedName>
        <fullName evidence="8">Acetyltransferase (GNAT) domain-containing protein</fullName>
    </submittedName>
</protein>
<comment type="similarity">
    <text evidence="1">Belongs to the FemABX family.</text>
</comment>
<dbReference type="RefSeq" id="WP_034545222.1">
    <property type="nucleotide sequence ID" value="NZ_FSRN01000001.1"/>
</dbReference>
<evidence type="ECO:0000313" key="8">
    <source>
        <dbReference type="EMBL" id="SIO17997.1"/>
    </source>
</evidence>
<dbReference type="STRING" id="28230.SAMN05878443_1799"/>
<gene>
    <name evidence="8" type="ORF">SAMN05878443_1799</name>
</gene>
<reference evidence="9" key="1">
    <citation type="submission" date="2016-11" db="EMBL/GenBank/DDBJ databases">
        <authorList>
            <person name="Varghese N."/>
            <person name="Submissions S."/>
        </authorList>
    </citation>
    <scope>NUCLEOTIDE SEQUENCE [LARGE SCALE GENOMIC DNA]</scope>
    <source>
        <strain evidence="9">313</strain>
    </source>
</reference>
<evidence type="ECO:0000256" key="2">
    <source>
        <dbReference type="ARBA" id="ARBA00022679"/>
    </source>
</evidence>
<dbReference type="InterPro" id="IPR003447">
    <property type="entry name" value="FEMABX"/>
</dbReference>
<dbReference type="GO" id="GO:0008360">
    <property type="term" value="P:regulation of cell shape"/>
    <property type="evidence" value="ECO:0007669"/>
    <property type="project" value="UniProtKB-KW"/>
</dbReference>
<evidence type="ECO:0000256" key="4">
    <source>
        <dbReference type="ARBA" id="ARBA00022984"/>
    </source>
</evidence>
<dbReference type="InterPro" id="IPR050644">
    <property type="entry name" value="PG_Glycine_Bridge_Synth"/>
</dbReference>
<dbReference type="GO" id="GO:0071555">
    <property type="term" value="P:cell wall organization"/>
    <property type="evidence" value="ECO:0007669"/>
    <property type="project" value="UniProtKB-KW"/>
</dbReference>
<dbReference type="InterPro" id="IPR016181">
    <property type="entry name" value="Acyl_CoA_acyltransferase"/>
</dbReference>
<dbReference type="Gene3D" id="3.40.630.30">
    <property type="match status" value="1"/>
</dbReference>
<dbReference type="InterPro" id="IPR038740">
    <property type="entry name" value="BioF2-like_GNAT_dom"/>
</dbReference>
<evidence type="ECO:0000313" key="9">
    <source>
        <dbReference type="Proteomes" id="UP000184758"/>
    </source>
</evidence>
<feature type="domain" description="BioF2-like acetyltransferase" evidence="7">
    <location>
        <begin position="133"/>
        <end position="265"/>
    </location>
</feature>
<accession>A0A1N6HE60</accession>
<dbReference type="Proteomes" id="UP000184758">
    <property type="component" value="Unassembled WGS sequence"/>
</dbReference>
<keyword evidence="6" id="KW-0961">Cell wall biogenesis/degradation</keyword>
<dbReference type="GO" id="GO:0016755">
    <property type="term" value="F:aminoacyltransferase activity"/>
    <property type="evidence" value="ECO:0007669"/>
    <property type="project" value="InterPro"/>
</dbReference>